<keyword evidence="7" id="KW-0804">Transcription</keyword>
<dbReference type="InterPro" id="IPR001647">
    <property type="entry name" value="HTH_TetR"/>
</dbReference>
<comment type="subunit">
    <text evidence="2">Homodimer.</text>
</comment>
<dbReference type="InterPro" id="IPR036271">
    <property type="entry name" value="Tet_transcr_reg_TetR-rel_C_sf"/>
</dbReference>
<dbReference type="SUPFAM" id="SSF48498">
    <property type="entry name" value="Tetracyclin repressor-like, C-terminal domain"/>
    <property type="match status" value="1"/>
</dbReference>
<keyword evidence="12" id="KW-1185">Reference proteome</keyword>
<keyword evidence="4" id="KW-0678">Repressor</keyword>
<evidence type="ECO:0000259" key="10">
    <source>
        <dbReference type="PROSITE" id="PS50977"/>
    </source>
</evidence>
<organism evidence="11 12">
    <name type="scientific">Draconibacterium aestuarii</name>
    <dbReference type="NCBI Taxonomy" id="2998507"/>
    <lineage>
        <taxon>Bacteria</taxon>
        <taxon>Pseudomonadati</taxon>
        <taxon>Bacteroidota</taxon>
        <taxon>Bacteroidia</taxon>
        <taxon>Marinilabiliales</taxon>
        <taxon>Prolixibacteraceae</taxon>
        <taxon>Draconibacterium</taxon>
    </lineage>
</organism>
<name>A0A9X3FE92_9BACT</name>
<dbReference type="RefSeq" id="WP_343333760.1">
    <property type="nucleotide sequence ID" value="NZ_JAPOHD010000027.1"/>
</dbReference>
<dbReference type="Pfam" id="PF00440">
    <property type="entry name" value="TetR_N"/>
    <property type="match status" value="1"/>
</dbReference>
<keyword evidence="5" id="KW-0805">Transcription regulation</keyword>
<dbReference type="InterPro" id="IPR041646">
    <property type="entry name" value="IcaR_C"/>
</dbReference>
<evidence type="ECO:0000256" key="5">
    <source>
        <dbReference type="ARBA" id="ARBA00023015"/>
    </source>
</evidence>
<dbReference type="AlphaFoldDB" id="A0A9X3FE92"/>
<evidence type="ECO:0000313" key="11">
    <source>
        <dbReference type="EMBL" id="MCY1721430.1"/>
    </source>
</evidence>
<dbReference type="SUPFAM" id="SSF46689">
    <property type="entry name" value="Homeodomain-like"/>
    <property type="match status" value="1"/>
</dbReference>
<evidence type="ECO:0000256" key="1">
    <source>
        <dbReference type="ARBA" id="ARBA00002291"/>
    </source>
</evidence>
<accession>A0A9X3FE92</accession>
<evidence type="ECO:0000256" key="9">
    <source>
        <dbReference type="PROSITE-ProRule" id="PRU00335"/>
    </source>
</evidence>
<evidence type="ECO:0000256" key="4">
    <source>
        <dbReference type="ARBA" id="ARBA00022491"/>
    </source>
</evidence>
<dbReference type="EMBL" id="JAPOHD010000027">
    <property type="protein sequence ID" value="MCY1721430.1"/>
    <property type="molecule type" value="Genomic_DNA"/>
</dbReference>
<keyword evidence="6 9" id="KW-0238">DNA-binding</keyword>
<feature type="domain" description="HTH tetR-type" evidence="10">
    <location>
        <begin position="8"/>
        <end position="68"/>
    </location>
</feature>
<dbReference type="InterPro" id="IPR009057">
    <property type="entry name" value="Homeodomain-like_sf"/>
</dbReference>
<dbReference type="PANTHER" id="PTHR43479">
    <property type="entry name" value="ACREF/ENVCD OPERON REPRESSOR-RELATED"/>
    <property type="match status" value="1"/>
</dbReference>
<reference evidence="11" key="1">
    <citation type="submission" date="2022-11" db="EMBL/GenBank/DDBJ databases">
        <title>Marilongibacter aestuarii gen. nov., sp. nov., isolated from tidal flat sediment.</title>
        <authorList>
            <person name="Jiayan W."/>
        </authorList>
    </citation>
    <scope>NUCLEOTIDE SEQUENCE</scope>
    <source>
        <strain evidence="11">Z1-6</strain>
    </source>
</reference>
<evidence type="ECO:0000256" key="3">
    <source>
        <dbReference type="ARBA" id="ARBA00014341"/>
    </source>
</evidence>
<dbReference type="InterPro" id="IPR050624">
    <property type="entry name" value="HTH-type_Tx_Regulator"/>
</dbReference>
<dbReference type="Gene3D" id="1.10.357.10">
    <property type="entry name" value="Tetracycline Repressor, domain 2"/>
    <property type="match status" value="1"/>
</dbReference>
<sequence>MGRKSLKDTRQKEIVKAFYDVAKKVGIENASIAKVANVLGVNPSLVMHYFKTKDDLLQALVDFNLEKYLAIYSVKDKVDTKEKLVQIIENLFSRKWHRLFDDGVYYSCYSFIYRNRRFKNEFKELHDSLHKNFVVALTQATENGVINITDFEKTTKLVFSVVDGAYYYLGMVDDDKEMGKISEWYKEHVLSILGIIN</sequence>
<evidence type="ECO:0000256" key="6">
    <source>
        <dbReference type="ARBA" id="ARBA00023125"/>
    </source>
</evidence>
<proteinExistence type="predicted"/>
<dbReference type="PANTHER" id="PTHR43479:SF11">
    <property type="entry name" value="ACREF_ENVCD OPERON REPRESSOR-RELATED"/>
    <property type="match status" value="1"/>
</dbReference>
<evidence type="ECO:0000256" key="8">
    <source>
        <dbReference type="ARBA" id="ARBA00030200"/>
    </source>
</evidence>
<dbReference type="Proteomes" id="UP001145087">
    <property type="component" value="Unassembled WGS sequence"/>
</dbReference>
<dbReference type="Pfam" id="PF18665">
    <property type="entry name" value="TetR_C_37"/>
    <property type="match status" value="1"/>
</dbReference>
<dbReference type="PROSITE" id="PS50977">
    <property type="entry name" value="HTH_TETR_2"/>
    <property type="match status" value="1"/>
</dbReference>
<feature type="DNA-binding region" description="H-T-H motif" evidence="9">
    <location>
        <begin position="31"/>
        <end position="50"/>
    </location>
</feature>
<evidence type="ECO:0000256" key="2">
    <source>
        <dbReference type="ARBA" id="ARBA00011738"/>
    </source>
</evidence>
<comment type="function">
    <text evidence="1">Represses transcription of the icaADBC operon necessary for biofilm production.</text>
</comment>
<protein>
    <recommendedName>
        <fullName evidence="3">Biofilm operon icaADBC HTH-type negative transcriptional regulator IcaR</fullName>
    </recommendedName>
    <alternativeName>
        <fullName evidence="8">Intercellular adhesion protein R</fullName>
    </alternativeName>
</protein>
<gene>
    <name evidence="11" type="ORF">OU798_13825</name>
</gene>
<comment type="caution">
    <text evidence="11">The sequence shown here is derived from an EMBL/GenBank/DDBJ whole genome shotgun (WGS) entry which is preliminary data.</text>
</comment>
<dbReference type="GO" id="GO:0003677">
    <property type="term" value="F:DNA binding"/>
    <property type="evidence" value="ECO:0007669"/>
    <property type="project" value="UniProtKB-UniRule"/>
</dbReference>
<evidence type="ECO:0000256" key="7">
    <source>
        <dbReference type="ARBA" id="ARBA00023163"/>
    </source>
</evidence>
<evidence type="ECO:0000313" key="12">
    <source>
        <dbReference type="Proteomes" id="UP001145087"/>
    </source>
</evidence>